<dbReference type="Proteomes" id="UP000326354">
    <property type="component" value="Chromosome"/>
</dbReference>
<gene>
    <name evidence="2" type="ORF">UABAM_01262</name>
</gene>
<organism evidence="2 3">
    <name type="scientific">Uabimicrobium amorphum</name>
    <dbReference type="NCBI Taxonomy" id="2596890"/>
    <lineage>
        <taxon>Bacteria</taxon>
        <taxon>Pseudomonadati</taxon>
        <taxon>Planctomycetota</taxon>
        <taxon>Candidatus Uabimicrobiia</taxon>
        <taxon>Candidatus Uabimicrobiales</taxon>
        <taxon>Candidatus Uabimicrobiaceae</taxon>
        <taxon>Candidatus Uabimicrobium</taxon>
    </lineage>
</organism>
<dbReference type="KEGG" id="uam:UABAM_01262"/>
<reference evidence="2 3" key="1">
    <citation type="submission" date="2019-08" db="EMBL/GenBank/DDBJ databases">
        <title>Complete genome sequence of Candidatus Uab amorphum.</title>
        <authorList>
            <person name="Shiratori T."/>
            <person name="Suzuki S."/>
            <person name="Kakizawa Y."/>
            <person name="Ishida K."/>
        </authorList>
    </citation>
    <scope>NUCLEOTIDE SEQUENCE [LARGE SCALE GENOMIC DNA]</scope>
    <source>
        <strain evidence="2 3">SRT547</strain>
    </source>
</reference>
<dbReference type="OrthoDB" id="9838247at2"/>
<evidence type="ECO:0000313" key="3">
    <source>
        <dbReference type="Proteomes" id="UP000326354"/>
    </source>
</evidence>
<sequence length="200" mass="23237">MQKHFISGLRNIAGKTNYAGTSNTHLPSYEAVTVTNCSGHHNVQMFFMTKDARVVNCLPGFWNPEAFLSEAKLAVSLNKLYHNTKLPISQRNELFLNTHLEKAFFSDAKLQKQSKLQGFDVKNIEKRKESDFKRVHAFIDTGLKSSDQVLHERMAERPFIPFELFDTAKYIDMGRKKYKYNKGVPGHEKPMRRNRRRNRS</sequence>
<accession>A0A5S9IJA7</accession>
<evidence type="ECO:0000313" key="2">
    <source>
        <dbReference type="EMBL" id="BBM82919.1"/>
    </source>
</evidence>
<dbReference type="EMBL" id="AP019860">
    <property type="protein sequence ID" value="BBM82919.1"/>
    <property type="molecule type" value="Genomic_DNA"/>
</dbReference>
<name>A0A5S9IJA7_UABAM</name>
<evidence type="ECO:0000256" key="1">
    <source>
        <dbReference type="SAM" id="MobiDB-lite"/>
    </source>
</evidence>
<proteinExistence type="predicted"/>
<keyword evidence="3" id="KW-1185">Reference proteome</keyword>
<protein>
    <submittedName>
        <fullName evidence="2">Uncharacterized protein</fullName>
    </submittedName>
</protein>
<dbReference type="RefSeq" id="WP_151967144.1">
    <property type="nucleotide sequence ID" value="NZ_AP019860.1"/>
</dbReference>
<feature type="region of interest" description="Disordered" evidence="1">
    <location>
        <begin position="179"/>
        <end position="200"/>
    </location>
</feature>
<dbReference type="AlphaFoldDB" id="A0A5S9IJA7"/>